<proteinExistence type="predicted"/>
<organism evidence="1 2">
    <name type="scientific">Corynebacterium aquatimens</name>
    <dbReference type="NCBI Taxonomy" id="1190508"/>
    <lineage>
        <taxon>Bacteria</taxon>
        <taxon>Bacillati</taxon>
        <taxon>Actinomycetota</taxon>
        <taxon>Actinomycetes</taxon>
        <taxon>Mycobacteriales</taxon>
        <taxon>Corynebacteriaceae</taxon>
        <taxon>Corynebacterium</taxon>
    </lineage>
</organism>
<name>A0A931DYK7_9CORY</name>
<keyword evidence="2" id="KW-1185">Reference proteome</keyword>
<evidence type="ECO:0000313" key="1">
    <source>
        <dbReference type="EMBL" id="MBG6122762.1"/>
    </source>
</evidence>
<dbReference type="AlphaFoldDB" id="A0A931DYK7"/>
<dbReference type="Proteomes" id="UP000658613">
    <property type="component" value="Unassembled WGS sequence"/>
</dbReference>
<reference evidence="1" key="1">
    <citation type="submission" date="2020-11" db="EMBL/GenBank/DDBJ databases">
        <title>Sequencing the genomes of 1000 actinobacteria strains.</title>
        <authorList>
            <person name="Klenk H.-P."/>
        </authorList>
    </citation>
    <scope>NUCLEOTIDE SEQUENCE</scope>
    <source>
        <strain evidence="1">DSM 45632</strain>
    </source>
</reference>
<comment type="caution">
    <text evidence="1">The sequence shown here is derived from an EMBL/GenBank/DDBJ whole genome shotgun (WGS) entry which is preliminary data.</text>
</comment>
<gene>
    <name evidence="1" type="ORF">IW254_001731</name>
</gene>
<evidence type="ECO:0000313" key="2">
    <source>
        <dbReference type="Proteomes" id="UP000658613"/>
    </source>
</evidence>
<sequence>MPTEASKDAIEELARNDDRIAGLLEGKDVVKTIVVPGRMVNLVVK</sequence>
<accession>A0A931DYK7</accession>
<dbReference type="RefSeq" id="WP_196825100.1">
    <property type="nucleotide sequence ID" value="NZ_CP046980.1"/>
</dbReference>
<protein>
    <submittedName>
        <fullName evidence="1">Leucyl-tRNA synthetase</fullName>
    </submittedName>
</protein>
<dbReference type="Gene3D" id="3.10.20.590">
    <property type="match status" value="1"/>
</dbReference>
<dbReference type="EMBL" id="JADOUE010000001">
    <property type="protein sequence ID" value="MBG6122762.1"/>
    <property type="molecule type" value="Genomic_DNA"/>
</dbReference>